<dbReference type="RefSeq" id="WP_011939322.1">
    <property type="nucleotide sequence ID" value="NC_009483.1"/>
</dbReference>
<evidence type="ECO:0000256" key="3">
    <source>
        <dbReference type="ARBA" id="ARBA00022729"/>
    </source>
</evidence>
<feature type="domain" description="C-type lysozyme inhibitor" evidence="9">
    <location>
        <begin position="135"/>
        <end position="196"/>
    </location>
</feature>
<dbReference type="InterPro" id="IPR006530">
    <property type="entry name" value="YD"/>
</dbReference>
<dbReference type="OrthoDB" id="5525964at2"/>
<dbReference type="InterPro" id="IPR018990">
    <property type="entry name" value="Prot_inh_I42_chagasin"/>
</dbReference>
<dbReference type="Gene3D" id="2.40.128.200">
    <property type="match status" value="1"/>
</dbReference>
<evidence type="ECO:0000313" key="10">
    <source>
        <dbReference type="EMBL" id="ABQ26632.1"/>
    </source>
</evidence>
<dbReference type="InterPro" id="IPR036331">
    <property type="entry name" value="Chagasin-like_sf"/>
</dbReference>
<dbReference type="InterPro" id="IPR018660">
    <property type="entry name" value="MliC"/>
</dbReference>
<dbReference type="InterPro" id="IPR036328">
    <property type="entry name" value="MliC_sf"/>
</dbReference>
<dbReference type="STRING" id="351605.Gura_2453"/>
<dbReference type="Proteomes" id="UP000006695">
    <property type="component" value="Chromosome"/>
</dbReference>
<sequence length="215" mass="23453">MNLASLCTLLLVLLFPCITKALELTEKDGGRSVSVLVGETISITLDGNPTTGYTWELADVDRIVLMPDPEPTFVLDSSLIGAGGRYTFRVFALKPGTSAVKLVYRRSWEKEVPPLRGFDLTVTVLTEARITTATYRSADGKTATASYDLDRNLVTVTLPDGRRVTLPAAPSASGARYSDGRETFWEHQGSGRFFTGETLIFEGTVSDRERTAPQP</sequence>
<organism evidence="10 11">
    <name type="scientific">Geotalea uraniireducens (strain Rf4)</name>
    <name type="common">Geobacter uraniireducens</name>
    <dbReference type="NCBI Taxonomy" id="351605"/>
    <lineage>
        <taxon>Bacteria</taxon>
        <taxon>Pseudomonadati</taxon>
        <taxon>Thermodesulfobacteriota</taxon>
        <taxon>Desulfuromonadia</taxon>
        <taxon>Geobacterales</taxon>
        <taxon>Geobacteraceae</taxon>
        <taxon>Geotalea</taxon>
    </lineage>
</organism>
<evidence type="ECO:0000259" key="8">
    <source>
        <dbReference type="Pfam" id="PF09394"/>
    </source>
</evidence>
<evidence type="ECO:0000256" key="2">
    <source>
        <dbReference type="ARBA" id="ARBA00022704"/>
    </source>
</evidence>
<dbReference type="PANTHER" id="PTHR36530">
    <property type="entry name" value="INHIBITOR OF CYSTEINE PEPTIDASE"/>
    <property type="match status" value="1"/>
</dbReference>
<dbReference type="Pfam" id="PF09394">
    <property type="entry name" value="Inhibitor_I42"/>
    <property type="match status" value="1"/>
</dbReference>
<feature type="chain" id="PRO_5002681438" evidence="7">
    <location>
        <begin position="22"/>
        <end position="215"/>
    </location>
</feature>
<dbReference type="PANTHER" id="PTHR36530:SF1">
    <property type="entry name" value="AMOEBIASIN-1"/>
    <property type="match status" value="1"/>
</dbReference>
<evidence type="ECO:0000256" key="6">
    <source>
        <dbReference type="ARBA" id="ARBA00023288"/>
    </source>
</evidence>
<accession>A5G4B4</accession>
<dbReference type="SUPFAM" id="SSF141488">
    <property type="entry name" value="YdhA-like"/>
    <property type="match status" value="1"/>
</dbReference>
<reference evidence="10 11" key="1">
    <citation type="submission" date="2007-05" db="EMBL/GenBank/DDBJ databases">
        <title>Complete sequence of Geobacter uraniireducens Rf4.</title>
        <authorList>
            <consortium name="US DOE Joint Genome Institute"/>
            <person name="Copeland A."/>
            <person name="Lucas S."/>
            <person name="Lapidus A."/>
            <person name="Barry K."/>
            <person name="Detter J.C."/>
            <person name="Glavina del Rio T."/>
            <person name="Hammon N."/>
            <person name="Israni S."/>
            <person name="Dalin E."/>
            <person name="Tice H."/>
            <person name="Pitluck S."/>
            <person name="Chertkov O."/>
            <person name="Brettin T."/>
            <person name="Bruce D."/>
            <person name="Han C."/>
            <person name="Schmutz J."/>
            <person name="Larimer F."/>
            <person name="Land M."/>
            <person name="Hauser L."/>
            <person name="Kyrpides N."/>
            <person name="Mikhailova N."/>
            <person name="Shelobolina E."/>
            <person name="Aklujkar M."/>
            <person name="Lovley D."/>
            <person name="Richardson P."/>
        </authorList>
    </citation>
    <scope>NUCLEOTIDE SEQUENCE [LARGE SCALE GENOMIC DNA]</scope>
    <source>
        <strain evidence="10 11">Rf4</strain>
    </source>
</reference>
<keyword evidence="6" id="KW-0449">Lipoprotein</keyword>
<name>A5G4B4_GEOUR</name>
<evidence type="ECO:0000256" key="4">
    <source>
        <dbReference type="ARBA" id="ARBA00023136"/>
    </source>
</evidence>
<evidence type="ECO:0000256" key="7">
    <source>
        <dbReference type="SAM" id="SignalP"/>
    </source>
</evidence>
<keyword evidence="2" id="KW-0789">Thiol protease inhibitor</keyword>
<dbReference type="HOGENOM" id="CLU_1281677_0_0_7"/>
<keyword evidence="3 7" id="KW-0732">Signal</keyword>
<dbReference type="GO" id="GO:0004869">
    <property type="term" value="F:cysteine-type endopeptidase inhibitor activity"/>
    <property type="evidence" value="ECO:0007669"/>
    <property type="project" value="UniProtKB-KW"/>
</dbReference>
<keyword evidence="4" id="KW-0472">Membrane</keyword>
<dbReference type="SUPFAM" id="SSF141066">
    <property type="entry name" value="ICP-like"/>
    <property type="match status" value="1"/>
</dbReference>
<dbReference type="Pfam" id="PF09864">
    <property type="entry name" value="MliC"/>
    <property type="match status" value="1"/>
</dbReference>
<dbReference type="NCBIfam" id="TIGR01643">
    <property type="entry name" value="YD_repeat_2x"/>
    <property type="match status" value="1"/>
</dbReference>
<dbReference type="KEGG" id="gur:Gura_2453"/>
<dbReference type="InterPro" id="IPR052781">
    <property type="entry name" value="Cys_protease_inhibitor_I42"/>
</dbReference>
<dbReference type="Gene3D" id="2.60.40.2020">
    <property type="match status" value="1"/>
</dbReference>
<proteinExistence type="predicted"/>
<evidence type="ECO:0000259" key="9">
    <source>
        <dbReference type="Pfam" id="PF09864"/>
    </source>
</evidence>
<keyword evidence="11" id="KW-1185">Reference proteome</keyword>
<dbReference type="AlphaFoldDB" id="A5G4B4"/>
<dbReference type="EMBL" id="CP000698">
    <property type="protein sequence ID" value="ABQ26632.1"/>
    <property type="molecule type" value="Genomic_DNA"/>
</dbReference>
<feature type="domain" description="Proteinase inhibitor I42 chagasin" evidence="8">
    <location>
        <begin position="35"/>
        <end position="122"/>
    </location>
</feature>
<dbReference type="MEROPS" id="I42.001"/>
<feature type="signal peptide" evidence="7">
    <location>
        <begin position="1"/>
        <end position="21"/>
    </location>
</feature>
<keyword evidence="5" id="KW-0564">Palmitate</keyword>
<keyword evidence="1" id="KW-0646">Protease inhibitor</keyword>
<evidence type="ECO:0000256" key="5">
    <source>
        <dbReference type="ARBA" id="ARBA00023139"/>
    </source>
</evidence>
<evidence type="ECO:0000256" key="1">
    <source>
        <dbReference type="ARBA" id="ARBA00022690"/>
    </source>
</evidence>
<protein>
    <submittedName>
        <fullName evidence="10">Secreted protein-like protein</fullName>
    </submittedName>
</protein>
<evidence type="ECO:0000313" key="11">
    <source>
        <dbReference type="Proteomes" id="UP000006695"/>
    </source>
</evidence>
<gene>
    <name evidence="10" type="ordered locus">Gura_2453</name>
</gene>